<evidence type="ECO:0000313" key="1">
    <source>
        <dbReference type="EMBL" id="AFN39179.1"/>
    </source>
</evidence>
<gene>
    <name evidence="1" type="ORF">CC2_033</name>
</gene>
<dbReference type="Proteomes" id="UP000009016">
    <property type="component" value="Segment"/>
</dbReference>
<dbReference type="EMBL" id="JX123262">
    <property type="protein sequence ID" value="AFN39179.1"/>
    <property type="molecule type" value="Genomic_DNA"/>
</dbReference>
<evidence type="ECO:0000313" key="2">
    <source>
        <dbReference type="Proteomes" id="UP000009016"/>
    </source>
</evidence>
<protein>
    <submittedName>
        <fullName evidence="1">Uncharacterized protein</fullName>
    </submittedName>
</protein>
<keyword evidence="2" id="KW-1185">Reference proteome</keyword>
<dbReference type="KEGG" id="vg:14016326"/>
<accession>I6XL01</accession>
<organism evidence="1 2">
    <name type="scientific">Aeromonas phage CC2</name>
    <dbReference type="NCBI Taxonomy" id="1204516"/>
    <lineage>
        <taxon>Viruses</taxon>
        <taxon>Duplodnaviria</taxon>
        <taxon>Heunggongvirae</taxon>
        <taxon>Uroviricota</taxon>
        <taxon>Caudoviricetes</taxon>
        <taxon>Pantevenvirales</taxon>
        <taxon>Straboviridae</taxon>
        <taxon>Emmerichvirinae</taxon>
        <taxon>Ceceduovirus</taxon>
        <taxon>Ceceduovirus cc2</taxon>
    </lineage>
</organism>
<sequence length="70" mass="8108">MKIRFVDEQAMEEFSCSGVSPSHNKNMAQRFGMNPFKVEIDDTGEFWDTAGGEFTIHIEDESHYFTIIEE</sequence>
<reference evidence="1 2" key="1">
    <citation type="journal article" date="2012" name="J. Virol.">
        <title>Complete Genome Sequence of Aeromonas hydrophila Phage CC2.</title>
        <authorList>
            <person name="Shen C.J."/>
            <person name="Liu Y.J."/>
            <person name="Lu C.P."/>
        </authorList>
    </citation>
    <scope>NUCLEOTIDE SEQUENCE [LARGE SCALE GENOMIC DNA]</scope>
</reference>
<dbReference type="RefSeq" id="YP_007010059.1">
    <property type="nucleotide sequence ID" value="NC_019538.1"/>
</dbReference>
<proteinExistence type="predicted"/>
<name>I6XL01_9CAUD</name>
<dbReference type="GeneID" id="14016326"/>